<keyword evidence="2" id="KW-0328">Glycosyltransferase</keyword>
<dbReference type="Proteomes" id="UP001168821">
    <property type="component" value="Unassembled WGS sequence"/>
</dbReference>
<dbReference type="FunFam" id="3.40.50.2000:FF:000050">
    <property type="entry name" value="UDP-glucuronosyltransferase"/>
    <property type="match status" value="1"/>
</dbReference>
<dbReference type="Pfam" id="PF00201">
    <property type="entry name" value="UDPGT"/>
    <property type="match status" value="1"/>
</dbReference>
<dbReference type="SUPFAM" id="SSF53756">
    <property type="entry name" value="UDP-Glycosyltransferase/glycogen phosphorylase"/>
    <property type="match status" value="1"/>
</dbReference>
<dbReference type="GO" id="GO:0008194">
    <property type="term" value="F:UDP-glycosyltransferase activity"/>
    <property type="evidence" value="ECO:0007669"/>
    <property type="project" value="InterPro"/>
</dbReference>
<evidence type="ECO:0000256" key="1">
    <source>
        <dbReference type="ARBA" id="ARBA00009995"/>
    </source>
</evidence>
<comment type="similarity">
    <text evidence="1">Belongs to the UDP-glycosyltransferase family.</text>
</comment>
<dbReference type="InterPro" id="IPR002213">
    <property type="entry name" value="UDP_glucos_trans"/>
</dbReference>
<feature type="transmembrane region" description="Helical" evidence="4">
    <location>
        <begin position="1006"/>
        <end position="1030"/>
    </location>
</feature>
<reference evidence="5" key="1">
    <citation type="journal article" date="2023" name="G3 (Bethesda)">
        <title>Whole genome assemblies of Zophobas morio and Tenebrio molitor.</title>
        <authorList>
            <person name="Kaur S."/>
            <person name="Stinson S.A."/>
            <person name="diCenzo G.C."/>
        </authorList>
    </citation>
    <scope>NUCLEOTIDE SEQUENCE</scope>
    <source>
        <strain evidence="5">QUZm001</strain>
    </source>
</reference>
<dbReference type="PANTHER" id="PTHR48043:SF159">
    <property type="entry name" value="EG:EG0003.4 PROTEIN-RELATED"/>
    <property type="match status" value="1"/>
</dbReference>
<comment type="caution">
    <text evidence="5">The sequence shown here is derived from an EMBL/GenBank/DDBJ whole genome shotgun (WGS) entry which is preliminary data.</text>
</comment>
<evidence type="ECO:0000256" key="4">
    <source>
        <dbReference type="SAM" id="Phobius"/>
    </source>
</evidence>
<proteinExistence type="inferred from homology"/>
<dbReference type="CDD" id="cd03784">
    <property type="entry name" value="GT1_Gtf-like"/>
    <property type="match status" value="1"/>
</dbReference>
<keyword evidence="3" id="KW-0808">Transferase</keyword>
<dbReference type="Gene3D" id="3.40.50.2000">
    <property type="entry name" value="Glycogen Phosphorylase B"/>
    <property type="match status" value="1"/>
</dbReference>
<organism evidence="5 6">
    <name type="scientific">Zophobas morio</name>
    <dbReference type="NCBI Taxonomy" id="2755281"/>
    <lineage>
        <taxon>Eukaryota</taxon>
        <taxon>Metazoa</taxon>
        <taxon>Ecdysozoa</taxon>
        <taxon>Arthropoda</taxon>
        <taxon>Hexapoda</taxon>
        <taxon>Insecta</taxon>
        <taxon>Pterygota</taxon>
        <taxon>Neoptera</taxon>
        <taxon>Endopterygota</taxon>
        <taxon>Coleoptera</taxon>
        <taxon>Polyphaga</taxon>
        <taxon>Cucujiformia</taxon>
        <taxon>Tenebrionidae</taxon>
        <taxon>Zophobas</taxon>
    </lineage>
</organism>
<keyword evidence="4" id="KW-0472">Membrane</keyword>
<dbReference type="PANTHER" id="PTHR48043">
    <property type="entry name" value="EG:EG0003.4 PROTEIN-RELATED"/>
    <property type="match status" value="1"/>
</dbReference>
<accession>A0AA38I5U0</accession>
<dbReference type="PROSITE" id="PS00375">
    <property type="entry name" value="UDPGT"/>
    <property type="match status" value="1"/>
</dbReference>
<keyword evidence="4" id="KW-1133">Transmembrane helix</keyword>
<sequence>MSITSIVIEFLLLQTVKPLEDFIWKNFHKETIILISSNLDTLDDRLIFILYLTQPKLIIHPKSSPNLEIFNNYIISETNLTSLSLSINLLKSKTQTKGRFLIIPQTDFSEDETKNAFETLWNHYIYNVVIYINWTSFITWYPYSSENRCGTAFNLVENIKFPYDYKIPRRLQGCSINASWDDLALAIKDPFDKRDPGYSVRLLDTVAEKINANIIYLKSNIKYMSSGLKQFPKWKNELLEKSIDLGFMVKNVPEPLGPEFEMSVSYFETYCFFVLPPRRKITSSTNTLVIFSAEIWSLIAITVIFMTVLLKNFTERSLQRCFFEVLGFMLQSPMKRVPKNTLTRFTFVFFFFYNCNLNWIYVSQLSGVLSKPSYEPKLSTIQDVALSNKILRFNSFWDQFFEGTIFEKEIFEKKIDIPDEKNSFKDQITDFLKKLDHGFVNSNTRMHFIKNYEKLHVVSHEKITTLHSHLMFRKAFPFSVRFNDVLLHIIEGGLMSKWFHDSQIPVEKLSVRDYEDVEGYLDLDLSSVVIEGNMKTHPVPILLLLHSIPILCGNILGVFIFPSISHQSVFQSIWKELSLRGHNVTVVTPDPLNDPSLINLTEISIRFTYDFLKQTTMQDLMSKDSNVFQGIDTTSRFMDSVVEAELNSTGFKDLIDNQANYFNLILIENFHPIMYALAERFRAPVIGISAFGALALHHNIVGNPTHPVLYPDLLFGFYNIEVSMWKKIKSVLWSLFSRHYYHGDLVPRVHNTAKKYFEENLPYLGDLERAQSMLFLNVNPLLYPLRPNVPAVVDMGQMHIRPVKPIPEDLQKILDEATEGVIYLSLGTNVKSVSLNEKLRNTITEALSELPYKVLWKWESDCLPGRPKNVITREWFPQQDLLAHRNIRAFLTQGGLQSIEEAVSRGVPLIGMPFLGDHDQPSNVQKAIEMGIGLGVDPVTVSKEELKNRIINVAENKKYNKRIKELRELLYDRPMTGLEKVVWWSEYVIRHKGAIHLRSPAADFSWFDYLLTEVVLALVATISIIIYISYKIVQLLKLKCHE</sequence>
<dbReference type="AlphaFoldDB" id="A0AA38I5U0"/>
<evidence type="ECO:0000256" key="3">
    <source>
        <dbReference type="ARBA" id="ARBA00022679"/>
    </source>
</evidence>
<evidence type="ECO:0000313" key="5">
    <source>
        <dbReference type="EMBL" id="KAJ3651808.1"/>
    </source>
</evidence>
<protein>
    <recommendedName>
        <fullName evidence="7">UDP-glycosyltransferases domain-containing protein</fullName>
    </recommendedName>
</protein>
<dbReference type="SUPFAM" id="SSF53850">
    <property type="entry name" value="Periplasmic binding protein-like II"/>
    <property type="match status" value="1"/>
</dbReference>
<dbReference type="InterPro" id="IPR035595">
    <property type="entry name" value="UDP_glycos_trans_CS"/>
</dbReference>
<evidence type="ECO:0008006" key="7">
    <source>
        <dbReference type="Google" id="ProtNLM"/>
    </source>
</evidence>
<feature type="transmembrane region" description="Helical" evidence="4">
    <location>
        <begin position="288"/>
        <end position="310"/>
    </location>
</feature>
<evidence type="ECO:0000256" key="2">
    <source>
        <dbReference type="ARBA" id="ARBA00022676"/>
    </source>
</evidence>
<feature type="transmembrane region" description="Helical" evidence="4">
    <location>
        <begin position="342"/>
        <end position="362"/>
    </location>
</feature>
<keyword evidence="4" id="KW-0812">Transmembrane</keyword>
<dbReference type="InterPro" id="IPR050271">
    <property type="entry name" value="UDP-glycosyltransferase"/>
</dbReference>
<gene>
    <name evidence="5" type="ORF">Zmor_017818</name>
</gene>
<name>A0AA38I5U0_9CUCU</name>
<keyword evidence="6" id="KW-1185">Reference proteome</keyword>
<evidence type="ECO:0000313" key="6">
    <source>
        <dbReference type="Proteomes" id="UP001168821"/>
    </source>
</evidence>
<dbReference type="EMBL" id="JALNTZ010000005">
    <property type="protein sequence ID" value="KAJ3651808.1"/>
    <property type="molecule type" value="Genomic_DNA"/>
</dbReference>